<protein>
    <submittedName>
        <fullName evidence="2">Uncharacterized protein</fullName>
    </submittedName>
</protein>
<gene>
    <name evidence="2" type="ORF">E2562_029112</name>
</gene>
<feature type="region of interest" description="Disordered" evidence="1">
    <location>
        <begin position="1"/>
        <end position="20"/>
    </location>
</feature>
<accession>A0A6G1EBV3</accession>
<comment type="caution">
    <text evidence="2">The sequence shown here is derived from an EMBL/GenBank/DDBJ whole genome shotgun (WGS) entry which is preliminary data.</text>
</comment>
<proteinExistence type="predicted"/>
<evidence type="ECO:0000313" key="3">
    <source>
        <dbReference type="Proteomes" id="UP000479710"/>
    </source>
</evidence>
<dbReference type="Proteomes" id="UP000479710">
    <property type="component" value="Unassembled WGS sequence"/>
</dbReference>
<dbReference type="EMBL" id="SPHZ02000004">
    <property type="protein sequence ID" value="KAF0922217.1"/>
    <property type="molecule type" value="Genomic_DNA"/>
</dbReference>
<evidence type="ECO:0000256" key="1">
    <source>
        <dbReference type="SAM" id="MobiDB-lite"/>
    </source>
</evidence>
<keyword evidence="3" id="KW-1185">Reference proteome</keyword>
<organism evidence="2 3">
    <name type="scientific">Oryza meyeriana var. granulata</name>
    <dbReference type="NCBI Taxonomy" id="110450"/>
    <lineage>
        <taxon>Eukaryota</taxon>
        <taxon>Viridiplantae</taxon>
        <taxon>Streptophyta</taxon>
        <taxon>Embryophyta</taxon>
        <taxon>Tracheophyta</taxon>
        <taxon>Spermatophyta</taxon>
        <taxon>Magnoliopsida</taxon>
        <taxon>Liliopsida</taxon>
        <taxon>Poales</taxon>
        <taxon>Poaceae</taxon>
        <taxon>BOP clade</taxon>
        <taxon>Oryzoideae</taxon>
        <taxon>Oryzeae</taxon>
        <taxon>Oryzinae</taxon>
        <taxon>Oryza</taxon>
        <taxon>Oryza meyeriana</taxon>
    </lineage>
</organism>
<dbReference type="AlphaFoldDB" id="A0A6G1EBV3"/>
<name>A0A6G1EBV3_9ORYZ</name>
<sequence>MPSCRTAASPSTPQASPRSRTSALAWTYPALPWPVLVEAKRLCTAGDASLLNRLDEAVPMSVFGIIGLEEFFYD</sequence>
<reference evidence="2 3" key="1">
    <citation type="submission" date="2019-11" db="EMBL/GenBank/DDBJ databases">
        <title>Whole genome sequence of Oryza granulata.</title>
        <authorList>
            <person name="Li W."/>
        </authorList>
    </citation>
    <scope>NUCLEOTIDE SEQUENCE [LARGE SCALE GENOMIC DNA]</scope>
    <source>
        <strain evidence="3">cv. Menghai</strain>
        <tissue evidence="2">Leaf</tissue>
    </source>
</reference>
<evidence type="ECO:0000313" key="2">
    <source>
        <dbReference type="EMBL" id="KAF0922217.1"/>
    </source>
</evidence>